<dbReference type="InterPro" id="IPR013655">
    <property type="entry name" value="PAS_fold_3"/>
</dbReference>
<evidence type="ECO:0000313" key="7">
    <source>
        <dbReference type="Proteomes" id="UP000064137"/>
    </source>
</evidence>
<feature type="domain" description="PAS" evidence="4">
    <location>
        <begin position="19"/>
        <end position="63"/>
    </location>
</feature>
<dbReference type="InterPro" id="IPR004089">
    <property type="entry name" value="MCPsignal_dom"/>
</dbReference>
<keyword evidence="1" id="KW-0808">Transferase</keyword>
<dbReference type="InterPro" id="IPR001610">
    <property type="entry name" value="PAC"/>
</dbReference>
<name>A0A0U4WMF3_9PSED</name>
<keyword evidence="1" id="KW-0418">Kinase</keyword>
<dbReference type="PANTHER" id="PTHR24422">
    <property type="entry name" value="CHEMOTAXIS PROTEIN METHYLTRANSFERASE"/>
    <property type="match status" value="1"/>
</dbReference>
<dbReference type="PROSITE" id="PS50112">
    <property type="entry name" value="PAS"/>
    <property type="match status" value="2"/>
</dbReference>
<dbReference type="SUPFAM" id="SSF55785">
    <property type="entry name" value="PYP-like sensor domain (PAS domain)"/>
    <property type="match status" value="1"/>
</dbReference>
<dbReference type="SUPFAM" id="SSF58104">
    <property type="entry name" value="Methyl-accepting chemotaxis protein (MCP) signaling domain"/>
    <property type="match status" value="1"/>
</dbReference>
<dbReference type="GO" id="GO:0016301">
    <property type="term" value="F:kinase activity"/>
    <property type="evidence" value="ECO:0007669"/>
    <property type="project" value="UniProtKB-KW"/>
</dbReference>
<dbReference type="Proteomes" id="UP000064137">
    <property type="component" value="Chromosome"/>
</dbReference>
<dbReference type="GO" id="GO:0006935">
    <property type="term" value="P:chemotaxis"/>
    <property type="evidence" value="ECO:0007669"/>
    <property type="project" value="UniProtKB-ARBA"/>
</dbReference>
<evidence type="ECO:0000259" key="5">
    <source>
        <dbReference type="PROSITE" id="PS50113"/>
    </source>
</evidence>
<dbReference type="Gene3D" id="3.30.450.20">
    <property type="entry name" value="PAS domain"/>
    <property type="match status" value="2"/>
</dbReference>
<dbReference type="FunFam" id="3.30.450.20:FF:000103">
    <property type="entry name" value="Methyl-accepting chemotaxis protein"/>
    <property type="match status" value="1"/>
</dbReference>
<dbReference type="NCBIfam" id="TIGR00229">
    <property type="entry name" value="sensory_box"/>
    <property type="match status" value="2"/>
</dbReference>
<keyword evidence="2" id="KW-0807">Transducer</keyword>
<dbReference type="GO" id="GO:0007165">
    <property type="term" value="P:signal transduction"/>
    <property type="evidence" value="ECO:0007669"/>
    <property type="project" value="UniProtKB-KW"/>
</dbReference>
<feature type="domain" description="Methyl-accepting transducer" evidence="3">
    <location>
        <begin position="251"/>
        <end position="452"/>
    </location>
</feature>
<protein>
    <submittedName>
        <fullName evidence="6">Chemotaxis protein</fullName>
    </submittedName>
</protein>
<feature type="domain" description="PAC" evidence="5">
    <location>
        <begin position="214"/>
        <end position="266"/>
    </location>
</feature>
<evidence type="ECO:0000259" key="3">
    <source>
        <dbReference type="PROSITE" id="PS50111"/>
    </source>
</evidence>
<dbReference type="SMART" id="SM00283">
    <property type="entry name" value="MA"/>
    <property type="match status" value="1"/>
</dbReference>
<feature type="domain" description="PAS" evidence="4">
    <location>
        <begin position="159"/>
        <end position="185"/>
    </location>
</feature>
<evidence type="ECO:0000313" key="6">
    <source>
        <dbReference type="EMBL" id="ALZ86674.1"/>
    </source>
</evidence>
<gene>
    <name evidence="6" type="ORF">APT59_21570</name>
</gene>
<dbReference type="PANTHER" id="PTHR24422:SF10">
    <property type="entry name" value="CHEMOTAXIS PROTEIN METHYLTRANSFERASE 2"/>
    <property type="match status" value="1"/>
</dbReference>
<dbReference type="Pfam" id="PF08447">
    <property type="entry name" value="PAS_3"/>
    <property type="match status" value="1"/>
</dbReference>
<dbReference type="CDD" id="cd00130">
    <property type="entry name" value="PAS"/>
    <property type="match status" value="2"/>
</dbReference>
<dbReference type="InterPro" id="IPR013656">
    <property type="entry name" value="PAS_4"/>
</dbReference>
<dbReference type="PROSITE" id="PS50113">
    <property type="entry name" value="PAC"/>
    <property type="match status" value="2"/>
</dbReference>
<dbReference type="Pfam" id="PF00015">
    <property type="entry name" value="MCPsignal"/>
    <property type="match status" value="1"/>
</dbReference>
<dbReference type="Gene3D" id="1.10.287.950">
    <property type="entry name" value="Methyl-accepting chemotaxis protein"/>
    <property type="match status" value="1"/>
</dbReference>
<evidence type="ECO:0000256" key="1">
    <source>
        <dbReference type="ARBA" id="ARBA00022777"/>
    </source>
</evidence>
<dbReference type="InterPro" id="IPR000700">
    <property type="entry name" value="PAS-assoc_C"/>
</dbReference>
<reference evidence="6 7" key="1">
    <citation type="submission" date="2016-01" db="EMBL/GenBank/DDBJ databases">
        <title>Annotation of Pseudomonas oryzihabitans USDA-ARS-USMARC-56511.</title>
        <authorList>
            <person name="Harhay G.P."/>
            <person name="Harhay D.M."/>
            <person name="Smith T.P.L."/>
            <person name="Bono J.L."/>
            <person name="Heaton M.P."/>
            <person name="Clawson M.L."/>
            <person name="Chitko-Mckown C.G."/>
            <person name="Capik S.F."/>
            <person name="DeDonder K.D."/>
            <person name="Apley M.D."/>
            <person name="Lubbers B.V."/>
            <person name="White B.J."/>
            <person name="Larson R.L."/>
        </authorList>
    </citation>
    <scope>NUCLEOTIDE SEQUENCE [LARGE SCALE GENOMIC DNA]</scope>
    <source>
        <strain evidence="6 7">USDA-ARS-USMARC-56511</strain>
    </source>
</reference>
<dbReference type="AlphaFoldDB" id="A0A0U4WMF3"/>
<dbReference type="Pfam" id="PF08448">
    <property type="entry name" value="PAS_4"/>
    <property type="match status" value="1"/>
</dbReference>
<accession>A0A0U4WMF3</accession>
<feature type="domain" description="PAC" evidence="5">
    <location>
        <begin position="92"/>
        <end position="144"/>
    </location>
</feature>
<proteinExistence type="predicted"/>
<dbReference type="CDD" id="cd11386">
    <property type="entry name" value="MCP_signal"/>
    <property type="match status" value="1"/>
</dbReference>
<dbReference type="PROSITE" id="PS50111">
    <property type="entry name" value="CHEMOTAXIS_TRANSDUC_2"/>
    <property type="match status" value="1"/>
</dbReference>
<dbReference type="KEGG" id="por:APT59_21570"/>
<dbReference type="EMBL" id="CP013987">
    <property type="protein sequence ID" value="ALZ86674.1"/>
    <property type="molecule type" value="Genomic_DNA"/>
</dbReference>
<evidence type="ECO:0000259" key="4">
    <source>
        <dbReference type="PROSITE" id="PS50112"/>
    </source>
</evidence>
<sequence>MFNAHLKKTIARLEAEANANQGLTQALERSMAVIEFDLDGVILRANDNFLRLTGYRADVLIGQHHRRLCPPAVVQSRDYGDFWARLKRGEYVSGAFQRLDAQGRTLWLEASYNPVPDGNGKIARVVKYALDVTEQVERDSEAQSKLKALDRAMARIEFDLDGRILTANDNFLATLGYSLKELQGQHHRLFCEPDLVNSNEYGDFWRRLNAGEFFRGQFKRLGKHGRVIWLEASYNPVYDATGRLYKVVKYASDISERVEKHESDGRSASRAYHISAETEKVAEQGTRIIQAAAGEMREIAQNVSQSAEVIGQLGQRSEQITAIVNTIRGIADQTNLLALNAAIEAARAGDQGRGFAVVADEVRQLAGRTSSATAEIAEMIGRILSETQQAVASMESTQGRAVKGVELADQAGAVIVQIRDGASEAVDAVSMFASKLDESEVVSKTARNGVGR</sequence>
<dbReference type="OrthoDB" id="9765776at2"/>
<dbReference type="SMART" id="SM00086">
    <property type="entry name" value="PAC"/>
    <property type="match status" value="2"/>
</dbReference>
<dbReference type="InterPro" id="IPR050903">
    <property type="entry name" value="Bact_Chemotaxis_MeTrfase"/>
</dbReference>
<evidence type="ECO:0000256" key="2">
    <source>
        <dbReference type="PROSITE-ProRule" id="PRU00284"/>
    </source>
</evidence>
<organism evidence="6 7">
    <name type="scientific">Pseudomonas oryzihabitans</name>
    <dbReference type="NCBI Taxonomy" id="47885"/>
    <lineage>
        <taxon>Bacteria</taxon>
        <taxon>Pseudomonadati</taxon>
        <taxon>Pseudomonadota</taxon>
        <taxon>Gammaproteobacteria</taxon>
        <taxon>Pseudomonadales</taxon>
        <taxon>Pseudomonadaceae</taxon>
        <taxon>Pseudomonas</taxon>
    </lineage>
</organism>
<dbReference type="InterPro" id="IPR035965">
    <property type="entry name" value="PAS-like_dom_sf"/>
</dbReference>
<dbReference type="SMART" id="SM00091">
    <property type="entry name" value="PAS"/>
    <property type="match status" value="2"/>
</dbReference>
<dbReference type="InterPro" id="IPR000014">
    <property type="entry name" value="PAS"/>
</dbReference>
<dbReference type="GO" id="GO:0016020">
    <property type="term" value="C:membrane"/>
    <property type="evidence" value="ECO:0007669"/>
    <property type="project" value="InterPro"/>
</dbReference>